<sequence length="1095" mass="120302">MFWKFGGFQNLASSIDAALDRPDVTLEELLDDGDLIQELKQQNSKLIEFLRAEPVLHKLLDYVVAQKGIEKVEEKGKDTDNKDNRSGISFFGRAGARDRSKSVSKRDTEDSDHEKQEAQRKKYAYVACEVLSSDVWSITEAVLEQREQLAKFWQYLYQPAPLEPLQAGYFTKVNESLLDKKTEDMIAFIKSLDGVVPAILQHVDCPMVMDLLLKIISLEKHEGGSGVVDWLQRQDLIPSLLHYLSPDHSPATQTAAGDFLKAIITISANATTQDQSVIGPNELTRQLVSAVSIETLITDMLRGGNPLTVGVGIIIEVIRKNNSDYDLDTQISPIPKTSDPIYLGTLLRQFATHVPDFMKLIRSPVAKKPGLKSAFGATVEPLGFDRFKTCELMAELLHCSNMGLLNEPGAEEEVRRRDGERDRLRAAGKLGASAAKPAEAESSHDEFGSSVDSHGFHHAEKPDEETDSKVQNGGDDDGFETVSAPNTEDLPDEVSFDDLNEKTPQPALHKKTGELPHFDPPPTHAADSPTTAGVTDRIGSLDMDEDTVMTEFGEETSHQFDDNGPSELERELAKADRPAPLFSNKAQQKLAPSADTDDTHDIEQSTATIQPDDTIPHDDDDDKAALHNEDDGAPVVGDLLKLSFVDNHVVPTILDFFFRFPWNNFLHNVVYDVVQQVFNGAMERGYNRALAIDLFTPIQTTNGGPLGFSSTKDITDRILDGQTASDKSQKEKNMRLGYMGHLTLIAEEVCKFGSRFPADVLDVNMSSRVNRDEWVQYVDGTLAETRDKDNAVLGGVRPENAMMRPGASGSLQGGFSSNTANALASAGIGTGITEQDSIAMSEGTVGESFEDNSMLKHFAEDEDDLDETEIIRDEERRGSSGSQLSEDEQDNTANASSSIPPPLKIPPSRARRQLAARLAQRKKDAEAAETDPDAADHAALETAAQLPEQPNELDLGPATERELQEVGLQLSGTRTSKGPGSASKFSGLFGSDDSSSDSSLDEDDAGRDETLDRDEDDYEDDAPITFGRRRDDARVRRPSTTEVKERRPLDDDDDDDNDEQQQHTHISKELGSNRGPFADPAEIEDNNSSAEEEGH</sequence>
<keyword evidence="5" id="KW-1185">Reference proteome</keyword>
<feature type="compositionally biased region" description="Basic and acidic residues" evidence="3">
    <location>
        <begin position="555"/>
        <end position="577"/>
    </location>
</feature>
<keyword evidence="2" id="KW-0131">Cell cycle</keyword>
<feature type="region of interest" description="Disordered" evidence="3">
    <location>
        <begin position="428"/>
        <end position="541"/>
    </location>
</feature>
<feature type="region of interest" description="Disordered" evidence="3">
    <location>
        <begin position="74"/>
        <end position="116"/>
    </location>
</feature>
<evidence type="ECO:0000313" key="4">
    <source>
        <dbReference type="EMBL" id="QIW99424.1"/>
    </source>
</evidence>
<feature type="compositionally biased region" description="Acidic residues" evidence="3">
    <location>
        <begin position="489"/>
        <end position="498"/>
    </location>
</feature>
<dbReference type="Proteomes" id="UP000503462">
    <property type="component" value="Chromosome 3"/>
</dbReference>
<dbReference type="GO" id="GO:0005829">
    <property type="term" value="C:cytosol"/>
    <property type="evidence" value="ECO:0007669"/>
    <property type="project" value="TreeGrafter"/>
</dbReference>
<feature type="compositionally biased region" description="Basic and acidic residues" evidence="3">
    <location>
        <begin position="438"/>
        <end position="447"/>
    </location>
</feature>
<feature type="compositionally biased region" description="Basic and acidic residues" evidence="3">
    <location>
        <begin position="95"/>
        <end position="116"/>
    </location>
</feature>
<feature type="compositionally biased region" description="Acidic residues" evidence="3">
    <location>
        <begin position="999"/>
        <end position="1022"/>
    </location>
</feature>
<reference evidence="4 5" key="1">
    <citation type="journal article" date="2016" name="Sci. Rep.">
        <title>Peltaster fructicola genome reveals evolution from an invasive phytopathogen to an ectophytic parasite.</title>
        <authorList>
            <person name="Xu C."/>
            <person name="Chen H."/>
            <person name="Gleason M.L."/>
            <person name="Xu J.R."/>
            <person name="Liu H."/>
            <person name="Zhang R."/>
            <person name="Sun G."/>
        </authorList>
    </citation>
    <scope>NUCLEOTIDE SEQUENCE [LARGE SCALE GENOMIC DNA]</scope>
    <source>
        <strain evidence="4 5">LNHT1506</strain>
    </source>
</reference>
<proteinExistence type="inferred from homology"/>
<evidence type="ECO:0000256" key="2">
    <source>
        <dbReference type="ARBA" id="ARBA00023306"/>
    </source>
</evidence>
<evidence type="ECO:0000313" key="5">
    <source>
        <dbReference type="Proteomes" id="UP000503462"/>
    </source>
</evidence>
<evidence type="ECO:0000256" key="1">
    <source>
        <dbReference type="ARBA" id="ARBA00006180"/>
    </source>
</evidence>
<evidence type="ECO:0000256" key="3">
    <source>
        <dbReference type="SAM" id="MobiDB-lite"/>
    </source>
</evidence>
<comment type="similarity">
    <text evidence="1">Belongs to the SAPS family.</text>
</comment>
<feature type="compositionally biased region" description="Basic and acidic residues" evidence="3">
    <location>
        <begin position="74"/>
        <end position="85"/>
    </location>
</feature>
<feature type="region of interest" description="Disordered" evidence="3">
    <location>
        <begin position="873"/>
        <end position="1095"/>
    </location>
</feature>
<dbReference type="GO" id="GO:0019888">
    <property type="term" value="F:protein phosphatase regulator activity"/>
    <property type="evidence" value="ECO:0007669"/>
    <property type="project" value="TreeGrafter"/>
</dbReference>
<name>A0A6H0XXP1_9PEZI</name>
<dbReference type="GO" id="GO:0019903">
    <property type="term" value="F:protein phosphatase binding"/>
    <property type="evidence" value="ECO:0007669"/>
    <property type="project" value="InterPro"/>
</dbReference>
<dbReference type="InterPro" id="IPR007587">
    <property type="entry name" value="SAPS"/>
</dbReference>
<organism evidence="4 5">
    <name type="scientific">Peltaster fructicola</name>
    <dbReference type="NCBI Taxonomy" id="286661"/>
    <lineage>
        <taxon>Eukaryota</taxon>
        <taxon>Fungi</taxon>
        <taxon>Dikarya</taxon>
        <taxon>Ascomycota</taxon>
        <taxon>Pezizomycotina</taxon>
        <taxon>Dothideomycetes</taxon>
        <taxon>Dothideomycetes incertae sedis</taxon>
        <taxon>Peltaster</taxon>
    </lineage>
</organism>
<dbReference type="PANTHER" id="PTHR12634:SF8">
    <property type="entry name" value="FIERY MOUNTAIN, ISOFORM D"/>
    <property type="match status" value="1"/>
</dbReference>
<dbReference type="Pfam" id="PF04499">
    <property type="entry name" value="SAPS"/>
    <property type="match status" value="1"/>
</dbReference>
<dbReference type="AlphaFoldDB" id="A0A6H0XXP1"/>
<feature type="region of interest" description="Disordered" evidence="3">
    <location>
        <begin position="554"/>
        <end position="630"/>
    </location>
</feature>
<protein>
    <recommendedName>
        <fullName evidence="6">Extragenic suppressor of kinetochore protein 1</fullName>
    </recommendedName>
</protein>
<evidence type="ECO:0008006" key="6">
    <source>
        <dbReference type="Google" id="ProtNLM"/>
    </source>
</evidence>
<accession>A0A6H0XXP1</accession>
<dbReference type="PANTHER" id="PTHR12634">
    <property type="entry name" value="SIT4 YEAST -ASSOCIATING PROTEIN-RELATED"/>
    <property type="match status" value="1"/>
</dbReference>
<dbReference type="EMBL" id="CP051141">
    <property type="protein sequence ID" value="QIW99424.1"/>
    <property type="molecule type" value="Genomic_DNA"/>
</dbReference>
<feature type="compositionally biased region" description="Acidic residues" evidence="3">
    <location>
        <begin position="1081"/>
        <end position="1095"/>
    </location>
</feature>
<dbReference type="GO" id="GO:0005634">
    <property type="term" value="C:nucleus"/>
    <property type="evidence" value="ECO:0007669"/>
    <property type="project" value="TreeGrafter"/>
</dbReference>
<dbReference type="OrthoDB" id="295029at2759"/>
<gene>
    <name evidence="4" type="ORF">AMS68_004942</name>
</gene>
<feature type="compositionally biased region" description="Acidic residues" evidence="3">
    <location>
        <begin position="1050"/>
        <end position="1059"/>
    </location>
</feature>